<dbReference type="PANTHER" id="PTHR21716:SF4">
    <property type="entry name" value="TRANSMEMBRANE PROTEIN 245"/>
    <property type="match status" value="1"/>
</dbReference>
<comment type="subcellular location">
    <subcellularLocation>
        <location evidence="1">Membrane</location>
        <topology evidence="1">Multi-pass membrane protein</topology>
    </subcellularLocation>
</comment>
<dbReference type="Proteomes" id="UP000007721">
    <property type="component" value="Chromosome"/>
</dbReference>
<dbReference type="OrthoDB" id="9773730at2"/>
<comment type="similarity">
    <text evidence="2">Belongs to the autoinducer-2 exporter (AI-2E) (TC 2.A.86) family.</text>
</comment>
<dbReference type="EMBL" id="CP001390">
    <property type="protein sequence ID" value="ACM18717.1"/>
    <property type="molecule type" value="Genomic_DNA"/>
</dbReference>
<accession>B9LYY5</accession>
<dbReference type="KEGG" id="geo:Geob_0346"/>
<keyword evidence="3" id="KW-0812">Transmembrane</keyword>
<proteinExistence type="inferred from homology"/>
<evidence type="ECO:0000256" key="1">
    <source>
        <dbReference type="ARBA" id="ARBA00004141"/>
    </source>
</evidence>
<dbReference type="PANTHER" id="PTHR21716">
    <property type="entry name" value="TRANSMEMBRANE PROTEIN"/>
    <property type="match status" value="1"/>
</dbReference>
<evidence type="ECO:0000313" key="7">
    <source>
        <dbReference type="Proteomes" id="UP000007721"/>
    </source>
</evidence>
<evidence type="ECO:0000256" key="3">
    <source>
        <dbReference type="ARBA" id="ARBA00022692"/>
    </source>
</evidence>
<dbReference type="InterPro" id="IPR002549">
    <property type="entry name" value="AI-2E-like"/>
</dbReference>
<reference evidence="6 7" key="1">
    <citation type="submission" date="2009-01" db="EMBL/GenBank/DDBJ databases">
        <title>Complete sequence of Geobacter sp. FRC-32.</title>
        <authorList>
            <consortium name="US DOE Joint Genome Institute"/>
            <person name="Lucas S."/>
            <person name="Copeland A."/>
            <person name="Lapidus A."/>
            <person name="Glavina del Rio T."/>
            <person name="Dalin E."/>
            <person name="Tice H."/>
            <person name="Bruce D."/>
            <person name="Goodwin L."/>
            <person name="Pitluck S."/>
            <person name="Saunders E."/>
            <person name="Brettin T."/>
            <person name="Detter J.C."/>
            <person name="Han C."/>
            <person name="Larimer F."/>
            <person name="Land M."/>
            <person name="Hauser L."/>
            <person name="Kyrpides N."/>
            <person name="Ovchinnikova G."/>
            <person name="Kostka J."/>
            <person name="Richardson P."/>
        </authorList>
    </citation>
    <scope>NUCLEOTIDE SEQUENCE [LARGE SCALE GENOMIC DNA]</scope>
    <source>
        <strain evidence="7">DSM 22248 / JCM 15807 / FRC-32</strain>
    </source>
</reference>
<keyword evidence="4" id="KW-1133">Transmembrane helix</keyword>
<dbReference type="Pfam" id="PF01594">
    <property type="entry name" value="AI-2E_transport"/>
    <property type="match status" value="1"/>
</dbReference>
<keyword evidence="7" id="KW-1185">Reference proteome</keyword>
<name>B9LYY5_GEODF</name>
<gene>
    <name evidence="6" type="ordered locus">Geob_0346</name>
</gene>
<keyword evidence="5" id="KW-0472">Membrane</keyword>
<evidence type="ECO:0000256" key="4">
    <source>
        <dbReference type="ARBA" id="ARBA00022989"/>
    </source>
</evidence>
<evidence type="ECO:0000313" key="6">
    <source>
        <dbReference type="EMBL" id="ACM18717.1"/>
    </source>
</evidence>
<dbReference type="STRING" id="316067.Geob_0346"/>
<evidence type="ECO:0000256" key="2">
    <source>
        <dbReference type="ARBA" id="ARBA00009773"/>
    </source>
</evidence>
<dbReference type="GO" id="GO:0016020">
    <property type="term" value="C:membrane"/>
    <property type="evidence" value="ECO:0007669"/>
    <property type="project" value="UniProtKB-SubCell"/>
</dbReference>
<organism evidence="6 7">
    <name type="scientific">Geotalea daltonii (strain DSM 22248 / JCM 15807 / FRC-32)</name>
    <name type="common">Geobacter daltonii</name>
    <dbReference type="NCBI Taxonomy" id="316067"/>
    <lineage>
        <taxon>Bacteria</taxon>
        <taxon>Pseudomonadati</taxon>
        <taxon>Thermodesulfobacteriota</taxon>
        <taxon>Desulfuromonadia</taxon>
        <taxon>Geobacterales</taxon>
        <taxon>Geobacteraceae</taxon>
        <taxon>Geotalea</taxon>
    </lineage>
</organism>
<sequence>MDKRVYLSIIGAIATAGIAALLGLLAAPILEPLAWALIIGIATIPYYNRLTQRIPNRPGRCAGLMVLAVTVCFVLPIAGLITTIAQNAPAWFQTAQGLVRDFATSGSTILHRIPFIDRITSLVEKSGIDVGGYAAKSAGPISGGIVNAATNMAKGLAELMFILVVALFILFFVYRDGERVMSTAVTRFAPDGNNMRRYLSRIRATTTAVAVGTLFTCLVQGIIAGIGYFFADVPAPVLFAGLTSVAALVPVVGTAIIWVPLAAYVAFKGAYVTAGLLALWCVFMVGLADNAIRPIAVGAKGNVPVPAVVLGAICGVTTIGLLGLILGPIIFATVINLWHELATVERSETAQGEETRPPSD</sequence>
<dbReference type="eggNOG" id="COG0628">
    <property type="taxonomic scope" value="Bacteria"/>
</dbReference>
<evidence type="ECO:0000256" key="5">
    <source>
        <dbReference type="ARBA" id="ARBA00023136"/>
    </source>
</evidence>
<protein>
    <submittedName>
        <fullName evidence="6">Membrane protein, UPF0118 superfamily</fullName>
    </submittedName>
</protein>
<dbReference type="RefSeq" id="WP_012645446.1">
    <property type="nucleotide sequence ID" value="NC_011979.1"/>
</dbReference>
<dbReference type="HOGENOM" id="CLU_041771_2_3_7"/>
<dbReference type="AlphaFoldDB" id="B9LYY5"/>